<evidence type="ECO:0000313" key="4">
    <source>
        <dbReference type="Proteomes" id="UP001139516"/>
    </source>
</evidence>
<dbReference type="Gene3D" id="3.40.190.150">
    <property type="entry name" value="Bordetella uptake gene, domain 1"/>
    <property type="match status" value="1"/>
</dbReference>
<reference evidence="3" key="1">
    <citation type="submission" date="2022-04" db="EMBL/GenBank/DDBJ databases">
        <title>Roseomonas acroporae sp. nov., isolated from coral Acropora digitifera.</title>
        <authorList>
            <person name="Sun H."/>
        </authorList>
    </citation>
    <scope>NUCLEOTIDE SEQUENCE</scope>
    <source>
        <strain evidence="3">NAR14</strain>
    </source>
</reference>
<accession>A0A9X1YAJ4</accession>
<dbReference type="RefSeq" id="WP_248665026.1">
    <property type="nucleotide sequence ID" value="NZ_JALPRX010000002.1"/>
</dbReference>
<feature type="compositionally biased region" description="Pro residues" evidence="2">
    <location>
        <begin position="7"/>
        <end position="25"/>
    </location>
</feature>
<feature type="region of interest" description="Disordered" evidence="2">
    <location>
        <begin position="1"/>
        <end position="42"/>
    </location>
</feature>
<organism evidence="3 4">
    <name type="scientific">Roseomonas acroporae</name>
    <dbReference type="NCBI Taxonomy" id="2937791"/>
    <lineage>
        <taxon>Bacteria</taxon>
        <taxon>Pseudomonadati</taxon>
        <taxon>Pseudomonadota</taxon>
        <taxon>Alphaproteobacteria</taxon>
        <taxon>Acetobacterales</taxon>
        <taxon>Roseomonadaceae</taxon>
        <taxon>Roseomonas</taxon>
    </lineage>
</organism>
<dbReference type="EMBL" id="JALPRX010000002">
    <property type="protein sequence ID" value="MCK8782896.1"/>
    <property type="molecule type" value="Genomic_DNA"/>
</dbReference>
<dbReference type="CDD" id="cd07012">
    <property type="entry name" value="PBP2_Bug_TTT"/>
    <property type="match status" value="1"/>
</dbReference>
<evidence type="ECO:0000256" key="2">
    <source>
        <dbReference type="SAM" id="MobiDB-lite"/>
    </source>
</evidence>
<dbReference type="InterPro" id="IPR042100">
    <property type="entry name" value="Bug_dom1"/>
</dbReference>
<dbReference type="Pfam" id="PF03401">
    <property type="entry name" value="TctC"/>
    <property type="match status" value="1"/>
</dbReference>
<dbReference type="Gene3D" id="3.40.190.10">
    <property type="entry name" value="Periplasmic binding protein-like II"/>
    <property type="match status" value="1"/>
</dbReference>
<dbReference type="PIRSF" id="PIRSF017082">
    <property type="entry name" value="YflP"/>
    <property type="match status" value="1"/>
</dbReference>
<evidence type="ECO:0000256" key="1">
    <source>
        <dbReference type="ARBA" id="ARBA00006987"/>
    </source>
</evidence>
<dbReference type="InterPro" id="IPR005064">
    <property type="entry name" value="BUG"/>
</dbReference>
<dbReference type="Proteomes" id="UP001139516">
    <property type="component" value="Unassembled WGS sequence"/>
</dbReference>
<comment type="caution">
    <text evidence="3">The sequence shown here is derived from an EMBL/GenBank/DDBJ whole genome shotgun (WGS) entry which is preliminary data.</text>
</comment>
<sequence>MIGTVPGPCPPTPDPAPGNPAPGNPAPGSALGDHAPDRPAPTRRRLLAGLGGLAPLGLAVPRRGARADAPWPAGQTVAIVIPYAPDGAPDILAQVITRGVGERLGGNFVMDHKPGASTTLAARAVARAKPDGMTLLMGTVVTFTTAPHALRNPGFDALADFAHVTMIADTQYLLVANPRWPSLDALVAEAKRRPGQLSYATWGVGTAAHLLMVDLAARQGIELLHVPYSGSPPALTDTIAGRTDLMFSTYAPAKPHVESGRLRAFAIPSARRAASLPDVPTMAEIGVPDFVSSGWFCLSAPLGTPAPILARLETALVESFTEPATRARLDGLGLATVEWGPVALRERIARESAQNKVLMRRAGIEPE</sequence>
<evidence type="ECO:0000313" key="3">
    <source>
        <dbReference type="EMBL" id="MCK8782896.1"/>
    </source>
</evidence>
<dbReference type="AlphaFoldDB" id="A0A9X1YAJ4"/>
<name>A0A9X1YAJ4_9PROT</name>
<comment type="similarity">
    <text evidence="1">Belongs to the UPF0065 (bug) family.</text>
</comment>
<dbReference type="SUPFAM" id="SSF53850">
    <property type="entry name" value="Periplasmic binding protein-like II"/>
    <property type="match status" value="1"/>
</dbReference>
<dbReference type="PANTHER" id="PTHR42928:SF5">
    <property type="entry name" value="BLR1237 PROTEIN"/>
    <property type="match status" value="1"/>
</dbReference>
<proteinExistence type="inferred from homology"/>
<protein>
    <submittedName>
        <fullName evidence="3">Tripartite tricarboxylate transporter substrate binding protein</fullName>
    </submittedName>
</protein>
<keyword evidence="4" id="KW-1185">Reference proteome</keyword>
<dbReference type="PANTHER" id="PTHR42928">
    <property type="entry name" value="TRICARBOXYLATE-BINDING PROTEIN"/>
    <property type="match status" value="1"/>
</dbReference>
<gene>
    <name evidence="3" type="ORF">M0638_00690</name>
</gene>